<dbReference type="Pfam" id="PF02452">
    <property type="entry name" value="PemK_toxin"/>
    <property type="match status" value="1"/>
</dbReference>
<feature type="compositionally biased region" description="Low complexity" evidence="1">
    <location>
        <begin position="31"/>
        <end position="45"/>
    </location>
</feature>
<dbReference type="GO" id="GO:0016787">
    <property type="term" value="F:hydrolase activity"/>
    <property type="evidence" value="ECO:0007669"/>
    <property type="project" value="UniProtKB-KW"/>
</dbReference>
<name>A0AAU8DMK1_9ACTN</name>
<proteinExistence type="predicted"/>
<keyword evidence="2" id="KW-0378">Hydrolase</keyword>
<reference evidence="2" key="1">
    <citation type="submission" date="2024-05" db="EMBL/GenBank/DDBJ databases">
        <authorList>
            <person name="Cai S.Y."/>
            <person name="Jin L.M."/>
            <person name="Li H.R."/>
        </authorList>
    </citation>
    <scope>NUCLEOTIDE SEQUENCE</scope>
    <source>
        <strain evidence="2">A5-74</strain>
    </source>
</reference>
<sequence length="198" mass="20807">MGRFAQLLVKAASAALGQLTRSPARDGRRTGPASPRPRAGSASPTRPAPRPPGGAPHDVPSPGRRGATATDDADPGTFGAAAFDYAPNPDGDPDPGEVVWTWVPYEEHDGRGKDRPVLLVARTSGDGLLGVQLTSKAHNGADYLPVGSGGWDAEGRDSWAKLDRVLLLHPDGMRREGTALSRTAFDQVTARLSARWSS</sequence>
<dbReference type="EMBL" id="CP159218">
    <property type="protein sequence ID" value="XCG62553.1"/>
    <property type="molecule type" value="Genomic_DNA"/>
</dbReference>
<feature type="region of interest" description="Disordered" evidence="1">
    <location>
        <begin position="16"/>
        <end position="94"/>
    </location>
</feature>
<dbReference type="InterPro" id="IPR003477">
    <property type="entry name" value="PemK-like"/>
</dbReference>
<dbReference type="SUPFAM" id="SSF50118">
    <property type="entry name" value="Cell growth inhibitor/plasmid maintenance toxic component"/>
    <property type="match status" value="1"/>
</dbReference>
<protein>
    <submittedName>
        <fullName evidence="2">Type II toxin-antitoxin system PemK/MazF family toxin</fullName>
        <ecNumber evidence="2">3.1.-.-</ecNumber>
    </submittedName>
</protein>
<dbReference type="EC" id="3.1.-.-" evidence="2"/>
<evidence type="ECO:0000313" key="2">
    <source>
        <dbReference type="EMBL" id="XCG62553.1"/>
    </source>
</evidence>
<dbReference type="RefSeq" id="WP_353648168.1">
    <property type="nucleotide sequence ID" value="NZ_CP159218.1"/>
</dbReference>
<organism evidence="2">
    <name type="scientific">Nakamurella sp. A5-74</name>
    <dbReference type="NCBI Taxonomy" id="3158264"/>
    <lineage>
        <taxon>Bacteria</taxon>
        <taxon>Bacillati</taxon>
        <taxon>Actinomycetota</taxon>
        <taxon>Actinomycetes</taxon>
        <taxon>Nakamurellales</taxon>
        <taxon>Nakamurellaceae</taxon>
        <taxon>Nakamurella</taxon>
    </lineage>
</organism>
<dbReference type="AlphaFoldDB" id="A0AAU8DMK1"/>
<evidence type="ECO:0000256" key="1">
    <source>
        <dbReference type="SAM" id="MobiDB-lite"/>
    </source>
</evidence>
<dbReference type="GO" id="GO:0003677">
    <property type="term" value="F:DNA binding"/>
    <property type="evidence" value="ECO:0007669"/>
    <property type="project" value="InterPro"/>
</dbReference>
<accession>A0AAU8DMK1</accession>
<gene>
    <name evidence="2" type="ORF">ABLG96_15065</name>
</gene>